<organism evidence="5 6">
    <name type="scientific">Candidatus Scybalocola faecigallinarum</name>
    <dbReference type="NCBI Taxonomy" id="2840941"/>
    <lineage>
        <taxon>Bacteria</taxon>
        <taxon>Bacillati</taxon>
        <taxon>Bacillota</taxon>
        <taxon>Clostridia</taxon>
        <taxon>Lachnospirales</taxon>
        <taxon>Lachnospiraceae</taxon>
        <taxon>Lachnospiraceae incertae sedis</taxon>
        <taxon>Candidatus Scybalocola (ex Gilroy et al. 2021)</taxon>
    </lineage>
</organism>
<evidence type="ECO:0000256" key="3">
    <source>
        <dbReference type="ARBA" id="ARBA00023163"/>
    </source>
</evidence>
<keyword evidence="2" id="KW-0238">DNA-binding</keyword>
<dbReference type="PROSITE" id="PS01117">
    <property type="entry name" value="HTH_MARR_1"/>
    <property type="match status" value="1"/>
</dbReference>
<sequence>MSEPEYWSLVLIYEGVQTQSRISEQLCLSRQTLNSAFKLLVKKDLIRLEPLETDQRTKRAILTSAGQELAERIAGDMHYIEGQAWGKLEKNEQEMLAKLTQKYACVLKEILSAVKN</sequence>
<dbReference type="EMBL" id="DVIT01000031">
    <property type="protein sequence ID" value="HIS47649.1"/>
    <property type="molecule type" value="Genomic_DNA"/>
</dbReference>
<keyword evidence="3" id="KW-0804">Transcription</keyword>
<dbReference type="SMART" id="SM00347">
    <property type="entry name" value="HTH_MARR"/>
    <property type="match status" value="1"/>
</dbReference>
<comment type="caution">
    <text evidence="5">The sequence shown here is derived from an EMBL/GenBank/DDBJ whole genome shotgun (WGS) entry which is preliminary data.</text>
</comment>
<dbReference type="PRINTS" id="PR00598">
    <property type="entry name" value="HTHMARR"/>
</dbReference>
<accession>A0A9D1F5B3</accession>
<evidence type="ECO:0000256" key="2">
    <source>
        <dbReference type="ARBA" id="ARBA00023125"/>
    </source>
</evidence>
<evidence type="ECO:0000259" key="4">
    <source>
        <dbReference type="PROSITE" id="PS50995"/>
    </source>
</evidence>
<gene>
    <name evidence="5" type="ORF">IAB46_08870</name>
</gene>
<dbReference type="InterPro" id="IPR000835">
    <property type="entry name" value="HTH_MarR-typ"/>
</dbReference>
<dbReference type="InterPro" id="IPR036390">
    <property type="entry name" value="WH_DNA-bd_sf"/>
</dbReference>
<dbReference type="PROSITE" id="PS50995">
    <property type="entry name" value="HTH_MARR_2"/>
    <property type="match status" value="1"/>
</dbReference>
<evidence type="ECO:0000313" key="6">
    <source>
        <dbReference type="Proteomes" id="UP000823927"/>
    </source>
</evidence>
<dbReference type="Proteomes" id="UP000823927">
    <property type="component" value="Unassembled WGS sequence"/>
</dbReference>
<proteinExistence type="predicted"/>
<reference evidence="5" key="1">
    <citation type="submission" date="2020-10" db="EMBL/GenBank/DDBJ databases">
        <authorList>
            <person name="Gilroy R."/>
        </authorList>
    </citation>
    <scope>NUCLEOTIDE SEQUENCE</scope>
    <source>
        <strain evidence="5">CHK178-757</strain>
    </source>
</reference>
<name>A0A9D1F5B3_9FIRM</name>
<dbReference type="GO" id="GO:0003700">
    <property type="term" value="F:DNA-binding transcription factor activity"/>
    <property type="evidence" value="ECO:0007669"/>
    <property type="project" value="InterPro"/>
</dbReference>
<dbReference type="InterPro" id="IPR023187">
    <property type="entry name" value="Tscrpt_reg_MarR-type_CS"/>
</dbReference>
<dbReference type="InterPro" id="IPR036388">
    <property type="entry name" value="WH-like_DNA-bd_sf"/>
</dbReference>
<protein>
    <recommendedName>
        <fullName evidence="4">HTH marR-type domain-containing protein</fullName>
    </recommendedName>
</protein>
<dbReference type="AlphaFoldDB" id="A0A9D1F5B3"/>
<feature type="domain" description="HTH marR-type" evidence="4">
    <location>
        <begin position="1"/>
        <end position="105"/>
    </location>
</feature>
<dbReference type="GO" id="GO:0003677">
    <property type="term" value="F:DNA binding"/>
    <property type="evidence" value="ECO:0007669"/>
    <property type="project" value="UniProtKB-KW"/>
</dbReference>
<keyword evidence="1" id="KW-0805">Transcription regulation</keyword>
<evidence type="ECO:0000313" key="5">
    <source>
        <dbReference type="EMBL" id="HIS47649.1"/>
    </source>
</evidence>
<evidence type="ECO:0000256" key="1">
    <source>
        <dbReference type="ARBA" id="ARBA00023015"/>
    </source>
</evidence>
<reference evidence="5" key="2">
    <citation type="journal article" date="2021" name="PeerJ">
        <title>Extensive microbial diversity within the chicken gut microbiome revealed by metagenomics and culture.</title>
        <authorList>
            <person name="Gilroy R."/>
            <person name="Ravi A."/>
            <person name="Getino M."/>
            <person name="Pursley I."/>
            <person name="Horton D.L."/>
            <person name="Alikhan N.F."/>
            <person name="Baker D."/>
            <person name="Gharbi K."/>
            <person name="Hall N."/>
            <person name="Watson M."/>
            <person name="Adriaenssens E.M."/>
            <person name="Foster-Nyarko E."/>
            <person name="Jarju S."/>
            <person name="Secka A."/>
            <person name="Antonio M."/>
            <person name="Oren A."/>
            <person name="Chaudhuri R.R."/>
            <person name="La Ragione R."/>
            <person name="Hildebrand F."/>
            <person name="Pallen M.J."/>
        </authorList>
    </citation>
    <scope>NUCLEOTIDE SEQUENCE</scope>
    <source>
        <strain evidence="5">CHK178-757</strain>
    </source>
</reference>
<dbReference type="SUPFAM" id="SSF46785">
    <property type="entry name" value="Winged helix' DNA-binding domain"/>
    <property type="match status" value="1"/>
</dbReference>
<dbReference type="Gene3D" id="1.10.10.10">
    <property type="entry name" value="Winged helix-like DNA-binding domain superfamily/Winged helix DNA-binding domain"/>
    <property type="match status" value="1"/>
</dbReference>